<protein>
    <submittedName>
        <fullName evidence="1">Uncharacterized protein</fullName>
    </submittedName>
</protein>
<dbReference type="AlphaFoldDB" id="A0A382YCL4"/>
<dbReference type="EMBL" id="UINC01174477">
    <property type="protein sequence ID" value="SVD80621.1"/>
    <property type="molecule type" value="Genomic_DNA"/>
</dbReference>
<name>A0A382YCL4_9ZZZZ</name>
<accession>A0A382YCL4</accession>
<sequence length="33" mass="3570">GASRYMAWAAATRELSPMGRLRPRPCPGQGDPL</sequence>
<organism evidence="1">
    <name type="scientific">marine metagenome</name>
    <dbReference type="NCBI Taxonomy" id="408172"/>
    <lineage>
        <taxon>unclassified sequences</taxon>
        <taxon>metagenomes</taxon>
        <taxon>ecological metagenomes</taxon>
    </lineage>
</organism>
<proteinExistence type="predicted"/>
<evidence type="ECO:0000313" key="1">
    <source>
        <dbReference type="EMBL" id="SVD80621.1"/>
    </source>
</evidence>
<feature type="non-terminal residue" evidence="1">
    <location>
        <position position="1"/>
    </location>
</feature>
<gene>
    <name evidence="1" type="ORF">METZ01_LOCUS433475</name>
</gene>
<reference evidence="1" key="1">
    <citation type="submission" date="2018-05" db="EMBL/GenBank/DDBJ databases">
        <authorList>
            <person name="Lanie J.A."/>
            <person name="Ng W.-L."/>
            <person name="Kazmierczak K.M."/>
            <person name="Andrzejewski T.M."/>
            <person name="Davidsen T.M."/>
            <person name="Wayne K.J."/>
            <person name="Tettelin H."/>
            <person name="Glass J.I."/>
            <person name="Rusch D."/>
            <person name="Podicherti R."/>
            <person name="Tsui H.-C.T."/>
            <person name="Winkler M.E."/>
        </authorList>
    </citation>
    <scope>NUCLEOTIDE SEQUENCE</scope>
</reference>
<feature type="non-terminal residue" evidence="1">
    <location>
        <position position="33"/>
    </location>
</feature>